<dbReference type="Proteomes" id="UP000554726">
    <property type="component" value="Unassembled WGS sequence"/>
</dbReference>
<feature type="domain" description="PLD phosphodiesterase" evidence="1">
    <location>
        <begin position="80"/>
        <end position="110"/>
    </location>
</feature>
<proteinExistence type="predicted"/>
<keyword evidence="3" id="KW-1185">Reference proteome</keyword>
<comment type="caution">
    <text evidence="2">The sequence shown here is derived from an EMBL/GenBank/DDBJ whole genome shotgun (WGS) entry which is preliminary data.</text>
</comment>
<dbReference type="EMBL" id="JACHNS010000008">
    <property type="protein sequence ID" value="MBB4594826.1"/>
    <property type="molecule type" value="Genomic_DNA"/>
</dbReference>
<gene>
    <name evidence="2" type="ORF">FHR60_003531</name>
</gene>
<name>A0ABR6JRA9_9XANT</name>
<dbReference type="RefSeq" id="WP_184442078.1">
    <property type="nucleotide sequence ID" value="NZ_JACHNS010000008.1"/>
</dbReference>
<dbReference type="PROSITE" id="PS50035">
    <property type="entry name" value="PLD"/>
    <property type="match status" value="1"/>
</dbReference>
<protein>
    <submittedName>
        <fullName evidence="2">HKD family nuclease</fullName>
    </submittedName>
</protein>
<evidence type="ECO:0000259" key="1">
    <source>
        <dbReference type="PROSITE" id="PS50035"/>
    </source>
</evidence>
<reference evidence="2 3" key="1">
    <citation type="submission" date="2020-08" db="EMBL/GenBank/DDBJ databases">
        <title>Studying the diversity of plant-associated saprophytic bacteria and their role in host health and plant-pathogen interactions.</title>
        <authorList>
            <person name="Potnis N."/>
        </authorList>
    </citation>
    <scope>NUCLEOTIDE SEQUENCE [LARGE SCALE GENOMIC DNA]</scope>
    <source>
        <strain evidence="2 3">F16</strain>
    </source>
</reference>
<dbReference type="SUPFAM" id="SSF56024">
    <property type="entry name" value="Phospholipase D/nuclease"/>
    <property type="match status" value="1"/>
</dbReference>
<evidence type="ECO:0000313" key="3">
    <source>
        <dbReference type="Proteomes" id="UP000554726"/>
    </source>
</evidence>
<sequence>MKVRAVTSAKDIQQRLTTLAEKCDRFYWATAWAAPSKLLDLAIASKKMAFFVIGTHHYFTSPQVLDSCVGMKTVRVMRPTGPLFHPKLYVFEISGQIEVFVGSANLTMGGLKGNIECGVFLTGSAEEPSLKLLRDHVVKLWEGAEVLDSDFASAYRLNYRQVEDSKRGLYEFVEVSVTSGSSVGSSAPQHMEWAEFVAKVKEDVINGYVGRLRVLSQARQIFAKEVNFSDLDEDDRKRVAGVIPKADWGDTDWGFFGNMTAYGRFSPILRARVKLFSRALGQIPLQGPVLRRHYDAYRQAFYRIPEASKNWIGMGTRLLAMKRPDQFICIDSANRAGVCGYFGCAPTTTNLDNYWDRVIAPLMLSPWWQSEIPEDELEREIWMGRAAMLDAIHYGS</sequence>
<organism evidence="2 3">
    <name type="scientific">Xanthomonas cannabis</name>
    <dbReference type="NCBI Taxonomy" id="1885674"/>
    <lineage>
        <taxon>Bacteria</taxon>
        <taxon>Pseudomonadati</taxon>
        <taxon>Pseudomonadota</taxon>
        <taxon>Gammaproteobacteria</taxon>
        <taxon>Lysobacterales</taxon>
        <taxon>Lysobacteraceae</taxon>
        <taxon>Xanthomonas</taxon>
    </lineage>
</organism>
<dbReference type="CDD" id="cd09117">
    <property type="entry name" value="PLDc_Bfil_DEXD_like"/>
    <property type="match status" value="1"/>
</dbReference>
<accession>A0ABR6JRA9</accession>
<dbReference type="InterPro" id="IPR001736">
    <property type="entry name" value="PLipase_D/transphosphatidylase"/>
</dbReference>
<dbReference type="Gene3D" id="3.30.870.10">
    <property type="entry name" value="Endonuclease Chain A"/>
    <property type="match status" value="1"/>
</dbReference>
<evidence type="ECO:0000313" key="2">
    <source>
        <dbReference type="EMBL" id="MBB4594826.1"/>
    </source>
</evidence>